<feature type="coiled-coil region" evidence="1">
    <location>
        <begin position="184"/>
        <end position="254"/>
    </location>
</feature>
<gene>
    <name evidence="2" type="ORF">J1N35_013980</name>
</gene>
<dbReference type="PANTHER" id="PTHR48451:SF1">
    <property type="entry name" value="DUF4218 DOMAIN-CONTAINING PROTEIN"/>
    <property type="match status" value="1"/>
</dbReference>
<proteinExistence type="predicted"/>
<comment type="caution">
    <text evidence="2">The sequence shown here is derived from an EMBL/GenBank/DDBJ whole genome shotgun (WGS) entry which is preliminary data.</text>
</comment>
<organism evidence="2 3">
    <name type="scientific">Gossypium stocksii</name>
    <dbReference type="NCBI Taxonomy" id="47602"/>
    <lineage>
        <taxon>Eukaryota</taxon>
        <taxon>Viridiplantae</taxon>
        <taxon>Streptophyta</taxon>
        <taxon>Embryophyta</taxon>
        <taxon>Tracheophyta</taxon>
        <taxon>Spermatophyta</taxon>
        <taxon>Magnoliopsida</taxon>
        <taxon>eudicotyledons</taxon>
        <taxon>Gunneridae</taxon>
        <taxon>Pentapetalae</taxon>
        <taxon>rosids</taxon>
        <taxon>malvids</taxon>
        <taxon>Malvales</taxon>
        <taxon>Malvaceae</taxon>
        <taxon>Malvoideae</taxon>
        <taxon>Gossypium</taxon>
    </lineage>
</organism>
<accession>A0A9D3VV07</accession>
<dbReference type="Pfam" id="PF03004">
    <property type="entry name" value="Transposase_24"/>
    <property type="match status" value="1"/>
</dbReference>
<dbReference type="PANTHER" id="PTHR48451">
    <property type="entry name" value="DUF4218 DOMAIN-CONTAINING PROTEIN"/>
    <property type="match status" value="1"/>
</dbReference>
<dbReference type="Proteomes" id="UP000828251">
    <property type="component" value="Unassembled WGS sequence"/>
</dbReference>
<evidence type="ECO:0000313" key="3">
    <source>
        <dbReference type="Proteomes" id="UP000828251"/>
    </source>
</evidence>
<dbReference type="AlphaFoldDB" id="A0A9D3VV07"/>
<name>A0A9D3VV07_9ROSI</name>
<evidence type="ECO:0000256" key="1">
    <source>
        <dbReference type="SAM" id="Coils"/>
    </source>
</evidence>
<keyword evidence="3" id="KW-1185">Reference proteome</keyword>
<protein>
    <submittedName>
        <fullName evidence="2">Uncharacterized protein</fullName>
    </submittedName>
</protein>
<dbReference type="EMBL" id="JAIQCV010000005">
    <property type="protein sequence ID" value="KAH1097059.1"/>
    <property type="molecule type" value="Genomic_DNA"/>
</dbReference>
<evidence type="ECO:0000313" key="2">
    <source>
        <dbReference type="EMBL" id="KAH1097059.1"/>
    </source>
</evidence>
<keyword evidence="1" id="KW-0175">Coiled coil</keyword>
<dbReference type="OrthoDB" id="1297232at2759"/>
<sequence>MSYASVRDSNLVKGNVEYYGLLTDIIELDYYGKWKVVLFRGDWADVNTARMTILRRPWVKNGETIKEVSSSQKVGRLQLFEIVHRKKDGSPMTSKAGEIMEKLKEKNAEYEAVASTGSSVNHEDIDNRIITEVLGPERDGRVRFQGFGVTPTQYFGSSSQQYMPSGSQAQVEVQRLKDQIAHMQASTDEQIAEVQRKYEELQQKLIADAAAREVAAAAREVEVAAREVEAAAMAAEQSRKYDELQLQLQEMMKMFQQSQKPPS</sequence>
<dbReference type="InterPro" id="IPR004252">
    <property type="entry name" value="Probable_transposase_24"/>
</dbReference>
<reference evidence="2 3" key="1">
    <citation type="journal article" date="2021" name="Plant Biotechnol. J.">
        <title>Multi-omics assisted identification of the key and species-specific regulatory components of drought-tolerant mechanisms in Gossypium stocksii.</title>
        <authorList>
            <person name="Yu D."/>
            <person name="Ke L."/>
            <person name="Zhang D."/>
            <person name="Wu Y."/>
            <person name="Sun Y."/>
            <person name="Mei J."/>
            <person name="Sun J."/>
            <person name="Sun Y."/>
        </authorList>
    </citation>
    <scope>NUCLEOTIDE SEQUENCE [LARGE SCALE GENOMIC DNA]</scope>
    <source>
        <strain evidence="3">cv. E1</strain>
        <tissue evidence="2">Leaf</tissue>
    </source>
</reference>